<accession>A0A653A1H7</accession>
<evidence type="ECO:0000313" key="2">
    <source>
        <dbReference type="EMBL" id="VBB41890.1"/>
    </source>
</evidence>
<keyword evidence="1" id="KW-0732">Signal</keyword>
<feature type="signal peptide" evidence="1">
    <location>
        <begin position="1"/>
        <end position="21"/>
    </location>
</feature>
<evidence type="ECO:0000256" key="1">
    <source>
        <dbReference type="SAM" id="SignalP"/>
    </source>
</evidence>
<name>A0A653A1H7_UNCDX</name>
<organism evidence="2">
    <name type="scientific">Uncultured Desulfatiglans sp</name>
    <dbReference type="NCBI Taxonomy" id="1748965"/>
    <lineage>
        <taxon>Bacteria</taxon>
        <taxon>Pseudomonadati</taxon>
        <taxon>Thermodesulfobacteriota</taxon>
        <taxon>Desulfobacteria</taxon>
        <taxon>Desulfatiglandales</taxon>
        <taxon>Desulfatiglandaceae</taxon>
        <taxon>Desulfatiglans</taxon>
        <taxon>environmental samples</taxon>
    </lineage>
</organism>
<reference evidence="2" key="1">
    <citation type="submission" date="2018-07" db="EMBL/GenBank/DDBJ databases">
        <authorList>
            <consortium name="Genoscope - CEA"/>
            <person name="William W."/>
        </authorList>
    </citation>
    <scope>NUCLEOTIDE SEQUENCE</scope>
    <source>
        <strain evidence="2">IK1</strain>
    </source>
</reference>
<dbReference type="EMBL" id="UPXX01000013">
    <property type="protein sequence ID" value="VBB41890.1"/>
    <property type="molecule type" value="Genomic_DNA"/>
</dbReference>
<gene>
    <name evidence="2" type="ORF">TRIP_B200030</name>
</gene>
<sequence length="186" mass="19438">MACLLLVTLAAHSLGEGSASAADEESALERDARCSQPVIARSDSVEAGDLEVTLDPFSPFLATEEGEEDPVADAKCEAQGVSKEEGGRGSELQSMAVYELTLNAIIKNGERTVALVQSSGGRGFLVREGTGIRGGFVKEIVSEDRETPLGVASIRKVVVVQDRAIHEGGPENTAIEWSLPSAGAGR</sequence>
<feature type="chain" id="PRO_5024979631" description="Pilus assembly protein PilP" evidence="1">
    <location>
        <begin position="22"/>
        <end position="186"/>
    </location>
</feature>
<dbReference type="AlphaFoldDB" id="A0A653A1H7"/>
<evidence type="ECO:0008006" key="3">
    <source>
        <dbReference type="Google" id="ProtNLM"/>
    </source>
</evidence>
<proteinExistence type="predicted"/>
<protein>
    <recommendedName>
        <fullName evidence="3">Pilus assembly protein PilP</fullName>
    </recommendedName>
</protein>